<dbReference type="Proteomes" id="UP001159363">
    <property type="component" value="Chromosome 12"/>
</dbReference>
<name>A0ABQ9GBY7_9NEOP</name>
<dbReference type="EMBL" id="JARBHB010000013">
    <property type="protein sequence ID" value="KAJ8869702.1"/>
    <property type="molecule type" value="Genomic_DNA"/>
</dbReference>
<reference evidence="1 2" key="1">
    <citation type="submission" date="2023-02" db="EMBL/GenBank/DDBJ databases">
        <title>LHISI_Scaffold_Assembly.</title>
        <authorList>
            <person name="Stuart O.P."/>
            <person name="Cleave R."/>
            <person name="Magrath M.J.L."/>
            <person name="Mikheyev A.S."/>
        </authorList>
    </citation>
    <scope>NUCLEOTIDE SEQUENCE [LARGE SCALE GENOMIC DNA]</scope>
    <source>
        <strain evidence="1">Daus_M_001</strain>
        <tissue evidence="1">Leg muscle</tissue>
    </source>
</reference>
<evidence type="ECO:0000313" key="2">
    <source>
        <dbReference type="Proteomes" id="UP001159363"/>
    </source>
</evidence>
<protein>
    <submittedName>
        <fullName evidence="1">Uncharacterized protein</fullName>
    </submittedName>
</protein>
<organism evidence="1 2">
    <name type="scientific">Dryococelus australis</name>
    <dbReference type="NCBI Taxonomy" id="614101"/>
    <lineage>
        <taxon>Eukaryota</taxon>
        <taxon>Metazoa</taxon>
        <taxon>Ecdysozoa</taxon>
        <taxon>Arthropoda</taxon>
        <taxon>Hexapoda</taxon>
        <taxon>Insecta</taxon>
        <taxon>Pterygota</taxon>
        <taxon>Neoptera</taxon>
        <taxon>Polyneoptera</taxon>
        <taxon>Phasmatodea</taxon>
        <taxon>Verophasmatodea</taxon>
        <taxon>Anareolatae</taxon>
        <taxon>Phasmatidae</taxon>
        <taxon>Eurycanthinae</taxon>
        <taxon>Dryococelus</taxon>
    </lineage>
</organism>
<comment type="caution">
    <text evidence="1">The sequence shown here is derived from an EMBL/GenBank/DDBJ whole genome shotgun (WGS) entry which is preliminary data.</text>
</comment>
<gene>
    <name evidence="1" type="ORF">PR048_028697</name>
</gene>
<sequence>MQADLFLQSCEHFIYHTKTTKDEPILLLLDKHATLIKNTSIINTAKENGVTILQPLDLRFMGTSYISLARSQVMAELIFKASIEQLCRNLEKINTHFNPQPGLSINLENCNRVALRSS</sequence>
<proteinExistence type="predicted"/>
<accession>A0ABQ9GBY7</accession>
<evidence type="ECO:0000313" key="1">
    <source>
        <dbReference type="EMBL" id="KAJ8869702.1"/>
    </source>
</evidence>
<keyword evidence="2" id="KW-1185">Reference proteome</keyword>